<dbReference type="AlphaFoldDB" id="A0A426YI82"/>
<protein>
    <submittedName>
        <fullName evidence="2">Uncharacterized protein</fullName>
    </submittedName>
</protein>
<reference evidence="2 3" key="1">
    <citation type="journal article" date="2014" name="Agronomy (Basel)">
        <title>A Draft Genome Sequence for Ensete ventricosum, the Drought-Tolerant Tree Against Hunger.</title>
        <authorList>
            <person name="Harrison J."/>
            <person name="Moore K.A."/>
            <person name="Paszkiewicz K."/>
            <person name="Jones T."/>
            <person name="Grant M."/>
            <person name="Ambacheew D."/>
            <person name="Muzemil S."/>
            <person name="Studholme D.J."/>
        </authorList>
    </citation>
    <scope>NUCLEOTIDE SEQUENCE [LARGE SCALE GENOMIC DNA]</scope>
</reference>
<dbReference type="Proteomes" id="UP000287651">
    <property type="component" value="Unassembled WGS sequence"/>
</dbReference>
<evidence type="ECO:0000256" key="1">
    <source>
        <dbReference type="SAM" id="MobiDB-lite"/>
    </source>
</evidence>
<gene>
    <name evidence="2" type="ORF">B296_00029430</name>
</gene>
<dbReference type="EMBL" id="AMZH03012260">
    <property type="protein sequence ID" value="RRT51370.1"/>
    <property type="molecule type" value="Genomic_DNA"/>
</dbReference>
<proteinExistence type="predicted"/>
<accession>A0A426YI82</accession>
<feature type="region of interest" description="Disordered" evidence="1">
    <location>
        <begin position="36"/>
        <end position="73"/>
    </location>
</feature>
<comment type="caution">
    <text evidence="2">The sequence shown here is derived from an EMBL/GenBank/DDBJ whole genome shotgun (WGS) entry which is preliminary data.</text>
</comment>
<evidence type="ECO:0000313" key="2">
    <source>
        <dbReference type="EMBL" id="RRT51370.1"/>
    </source>
</evidence>
<evidence type="ECO:0000313" key="3">
    <source>
        <dbReference type="Proteomes" id="UP000287651"/>
    </source>
</evidence>
<sequence length="159" mass="17678">MNETWLAKAGLSSTPMRILAVEITVTTTEKCFGTDVGGSLRKRSKRATPEEPANASGSITKAPTKKGKEPTEVEEVLKRGYSIRDLCEVDDRARADEYFASIMMRLKTDESEDPLAPRWLLIFGLTQVWTEGPLAGEYLRGALHPFWQSNCMSAPLRSL</sequence>
<name>A0A426YI82_ENSVE</name>
<organism evidence="2 3">
    <name type="scientific">Ensete ventricosum</name>
    <name type="common">Abyssinian banana</name>
    <name type="synonym">Musa ensete</name>
    <dbReference type="NCBI Taxonomy" id="4639"/>
    <lineage>
        <taxon>Eukaryota</taxon>
        <taxon>Viridiplantae</taxon>
        <taxon>Streptophyta</taxon>
        <taxon>Embryophyta</taxon>
        <taxon>Tracheophyta</taxon>
        <taxon>Spermatophyta</taxon>
        <taxon>Magnoliopsida</taxon>
        <taxon>Liliopsida</taxon>
        <taxon>Zingiberales</taxon>
        <taxon>Musaceae</taxon>
        <taxon>Ensete</taxon>
    </lineage>
</organism>